<dbReference type="Proteomes" id="UP000558488">
    <property type="component" value="Unassembled WGS sequence"/>
</dbReference>
<keyword evidence="6" id="KW-0211">Defensin</keyword>
<keyword evidence="4 6" id="KW-0732">Signal</keyword>
<sequence length="73" mass="8115">MRIAVFLCTILFSMSQVPPARGKFKEICERPNGACQEFCLETEIHAGRCLNGKVCCLPLGKQPQIDPTTPTLY</sequence>
<evidence type="ECO:0000256" key="5">
    <source>
        <dbReference type="ARBA" id="ARBA00023157"/>
    </source>
</evidence>
<keyword evidence="5" id="KW-1015">Disulfide bond</keyword>
<dbReference type="GO" id="GO:0005576">
    <property type="term" value="C:extracellular region"/>
    <property type="evidence" value="ECO:0007669"/>
    <property type="project" value="UniProtKB-SubCell"/>
</dbReference>
<dbReference type="AlphaFoldDB" id="A0A7J7ZGP4"/>
<comment type="function">
    <text evidence="6">Has antibacterial activity.</text>
</comment>
<keyword evidence="3 6" id="KW-0964">Secreted</keyword>
<accession>A0A7J7ZGP4</accession>
<feature type="chain" id="PRO_5041019680" description="Beta-defensin" evidence="6">
    <location>
        <begin position="23"/>
        <end position="73"/>
    </location>
</feature>
<comment type="similarity">
    <text evidence="2 6">Belongs to the beta-defensin family.</text>
</comment>
<gene>
    <name evidence="8" type="ORF">mPipKuh1_003724</name>
</gene>
<protein>
    <recommendedName>
        <fullName evidence="6">Beta-defensin</fullName>
    </recommendedName>
</protein>
<dbReference type="GO" id="GO:0045087">
    <property type="term" value="P:innate immune response"/>
    <property type="evidence" value="ECO:0007669"/>
    <property type="project" value="InterPro"/>
</dbReference>
<dbReference type="Pfam" id="PF13841">
    <property type="entry name" value="Defensin_beta_2"/>
    <property type="match status" value="1"/>
</dbReference>
<dbReference type="GO" id="GO:0042742">
    <property type="term" value="P:defense response to bacterium"/>
    <property type="evidence" value="ECO:0007669"/>
    <property type="project" value="UniProtKB-UniRule"/>
</dbReference>
<evidence type="ECO:0000313" key="8">
    <source>
        <dbReference type="EMBL" id="KAF6373427.1"/>
    </source>
</evidence>
<proteinExistence type="inferred from homology"/>
<comment type="caution">
    <text evidence="8">The sequence shown here is derived from an EMBL/GenBank/DDBJ whole genome shotgun (WGS) entry which is preliminary data.</text>
</comment>
<evidence type="ECO:0000256" key="6">
    <source>
        <dbReference type="RuleBase" id="RU231113"/>
    </source>
</evidence>
<dbReference type="InterPro" id="IPR025933">
    <property type="entry name" value="Beta_defensin_dom"/>
</dbReference>
<evidence type="ECO:0000256" key="2">
    <source>
        <dbReference type="ARBA" id="ARBA00007371"/>
    </source>
</evidence>
<reference evidence="8 9" key="1">
    <citation type="journal article" date="2020" name="Nature">
        <title>Six reference-quality genomes reveal evolution of bat adaptations.</title>
        <authorList>
            <person name="Jebb D."/>
            <person name="Huang Z."/>
            <person name="Pippel M."/>
            <person name="Hughes G.M."/>
            <person name="Lavrichenko K."/>
            <person name="Devanna P."/>
            <person name="Winkler S."/>
            <person name="Jermiin L.S."/>
            <person name="Skirmuntt E.C."/>
            <person name="Katzourakis A."/>
            <person name="Burkitt-Gray L."/>
            <person name="Ray D.A."/>
            <person name="Sullivan K.A.M."/>
            <person name="Roscito J.G."/>
            <person name="Kirilenko B.M."/>
            <person name="Davalos L.M."/>
            <person name="Corthals A.P."/>
            <person name="Power M.L."/>
            <person name="Jones G."/>
            <person name="Ransome R.D."/>
            <person name="Dechmann D.K.N."/>
            <person name="Locatelli A.G."/>
            <person name="Puechmaille S.J."/>
            <person name="Fedrigo O."/>
            <person name="Jarvis E.D."/>
            <person name="Hiller M."/>
            <person name="Vernes S.C."/>
            <person name="Myers E.W."/>
            <person name="Teeling E.C."/>
        </authorList>
    </citation>
    <scope>NUCLEOTIDE SEQUENCE [LARGE SCALE GENOMIC DNA]</scope>
    <source>
        <strain evidence="8">MPipKuh1</strain>
        <tissue evidence="8">Flight muscle</tissue>
    </source>
</reference>
<comment type="subcellular location">
    <subcellularLocation>
        <location evidence="1 6">Secreted</location>
    </subcellularLocation>
</comment>
<feature type="domain" description="Beta-defensin" evidence="7">
    <location>
        <begin position="28"/>
        <end position="56"/>
    </location>
</feature>
<name>A0A7J7ZGP4_PIPKU</name>
<evidence type="ECO:0000256" key="1">
    <source>
        <dbReference type="ARBA" id="ARBA00004613"/>
    </source>
</evidence>
<evidence type="ECO:0000259" key="7">
    <source>
        <dbReference type="Pfam" id="PF13841"/>
    </source>
</evidence>
<evidence type="ECO:0000256" key="4">
    <source>
        <dbReference type="ARBA" id="ARBA00022729"/>
    </source>
</evidence>
<keyword evidence="6" id="KW-0929">Antimicrobial</keyword>
<dbReference type="EMBL" id="JACAGB010000003">
    <property type="protein sequence ID" value="KAF6373427.1"/>
    <property type="molecule type" value="Genomic_DNA"/>
</dbReference>
<feature type="signal peptide" evidence="6">
    <location>
        <begin position="1"/>
        <end position="22"/>
    </location>
</feature>
<evidence type="ECO:0000313" key="9">
    <source>
        <dbReference type="Proteomes" id="UP000558488"/>
    </source>
</evidence>
<organism evidence="8 9">
    <name type="scientific">Pipistrellus kuhlii</name>
    <name type="common">Kuhl's pipistrelle</name>
    <dbReference type="NCBI Taxonomy" id="59472"/>
    <lineage>
        <taxon>Eukaryota</taxon>
        <taxon>Metazoa</taxon>
        <taxon>Chordata</taxon>
        <taxon>Craniata</taxon>
        <taxon>Vertebrata</taxon>
        <taxon>Euteleostomi</taxon>
        <taxon>Mammalia</taxon>
        <taxon>Eutheria</taxon>
        <taxon>Laurasiatheria</taxon>
        <taxon>Chiroptera</taxon>
        <taxon>Yangochiroptera</taxon>
        <taxon>Vespertilionidae</taxon>
        <taxon>Pipistrellus</taxon>
    </lineage>
</organism>
<evidence type="ECO:0000256" key="3">
    <source>
        <dbReference type="ARBA" id="ARBA00022525"/>
    </source>
</evidence>
<keyword evidence="6" id="KW-0044">Antibiotic</keyword>
<keyword evidence="9" id="KW-1185">Reference proteome</keyword>